<feature type="compositionally biased region" description="Basic and acidic residues" evidence="6">
    <location>
        <begin position="70"/>
        <end position="82"/>
    </location>
</feature>
<evidence type="ECO:0000256" key="3">
    <source>
        <dbReference type="ARBA" id="ARBA00023015"/>
    </source>
</evidence>
<gene>
    <name evidence="7" type="ORF">M231_07141</name>
</gene>
<feature type="region of interest" description="Disordered" evidence="6">
    <location>
        <begin position="1"/>
        <end position="186"/>
    </location>
</feature>
<keyword evidence="5" id="KW-0539">Nucleus</keyword>
<keyword evidence="4" id="KW-0804">Transcription</keyword>
<dbReference type="Pfam" id="PF08598">
    <property type="entry name" value="Sds3"/>
    <property type="match status" value="1"/>
</dbReference>
<reference evidence="7 8" key="1">
    <citation type="submission" date="2016-06" db="EMBL/GenBank/DDBJ databases">
        <title>Evolution of pathogenesis and genome organization in the Tremellales.</title>
        <authorList>
            <person name="Cuomo C."/>
            <person name="Litvintseva A."/>
            <person name="Heitman J."/>
            <person name="Chen Y."/>
            <person name="Sun S."/>
            <person name="Springer D."/>
            <person name="Dromer F."/>
            <person name="Young S."/>
            <person name="Zeng Q."/>
            <person name="Chapman S."/>
            <person name="Gujja S."/>
            <person name="Saif S."/>
            <person name="Birren B."/>
        </authorList>
    </citation>
    <scope>NUCLEOTIDE SEQUENCE [LARGE SCALE GENOMIC DNA]</scope>
    <source>
        <strain evidence="7 8">ATCC 28783</strain>
    </source>
</reference>
<feature type="compositionally biased region" description="Low complexity" evidence="6">
    <location>
        <begin position="1"/>
        <end position="20"/>
    </location>
</feature>
<feature type="region of interest" description="Disordered" evidence="6">
    <location>
        <begin position="660"/>
        <end position="686"/>
    </location>
</feature>
<feature type="compositionally biased region" description="Polar residues" evidence="6">
    <location>
        <begin position="126"/>
        <end position="142"/>
    </location>
</feature>
<evidence type="ECO:0000256" key="1">
    <source>
        <dbReference type="ARBA" id="ARBA00004123"/>
    </source>
</evidence>
<feature type="compositionally biased region" description="Low complexity" evidence="6">
    <location>
        <begin position="30"/>
        <end position="47"/>
    </location>
</feature>
<feature type="compositionally biased region" description="Acidic residues" evidence="6">
    <location>
        <begin position="173"/>
        <end position="182"/>
    </location>
</feature>
<dbReference type="STRING" id="5217.A0A4Q1BFU7"/>
<feature type="compositionally biased region" description="Gly residues" evidence="6">
    <location>
        <begin position="609"/>
        <end position="621"/>
    </location>
</feature>
<organism evidence="7 8">
    <name type="scientific">Tremella mesenterica</name>
    <name type="common">Jelly fungus</name>
    <dbReference type="NCBI Taxonomy" id="5217"/>
    <lineage>
        <taxon>Eukaryota</taxon>
        <taxon>Fungi</taxon>
        <taxon>Dikarya</taxon>
        <taxon>Basidiomycota</taxon>
        <taxon>Agaricomycotina</taxon>
        <taxon>Tremellomycetes</taxon>
        <taxon>Tremellales</taxon>
        <taxon>Tremellaceae</taxon>
        <taxon>Tremella</taxon>
    </lineage>
</organism>
<name>A0A4Q1BFU7_TREME</name>
<evidence type="ECO:0000313" key="8">
    <source>
        <dbReference type="Proteomes" id="UP000289152"/>
    </source>
</evidence>
<feature type="region of interest" description="Disordered" evidence="6">
    <location>
        <begin position="851"/>
        <end position="874"/>
    </location>
</feature>
<feature type="compositionally biased region" description="Acidic residues" evidence="6">
    <location>
        <begin position="50"/>
        <end position="69"/>
    </location>
</feature>
<dbReference type="SMART" id="SM01401">
    <property type="entry name" value="Sds3"/>
    <property type="match status" value="1"/>
</dbReference>
<dbReference type="OrthoDB" id="20886at2759"/>
<feature type="region of interest" description="Disordered" evidence="6">
    <location>
        <begin position="398"/>
        <end position="420"/>
    </location>
</feature>
<dbReference type="AlphaFoldDB" id="A0A4Q1BFU7"/>
<dbReference type="EMBL" id="SDIL01000129">
    <property type="protein sequence ID" value="RXK35611.1"/>
    <property type="molecule type" value="Genomic_DNA"/>
</dbReference>
<feature type="compositionally biased region" description="Polar residues" evidence="6">
    <location>
        <begin position="89"/>
        <end position="102"/>
    </location>
</feature>
<evidence type="ECO:0000256" key="4">
    <source>
        <dbReference type="ARBA" id="ARBA00023163"/>
    </source>
</evidence>
<dbReference type="InterPro" id="IPR013907">
    <property type="entry name" value="Sds3"/>
</dbReference>
<dbReference type="GO" id="GO:0010468">
    <property type="term" value="P:regulation of gene expression"/>
    <property type="evidence" value="ECO:0007669"/>
    <property type="project" value="UniProtKB-ARBA"/>
</dbReference>
<protein>
    <submittedName>
        <fullName evidence="7">Uncharacterized protein</fullName>
    </submittedName>
</protein>
<keyword evidence="2" id="KW-0678">Repressor</keyword>
<feature type="compositionally biased region" description="Low complexity" evidence="6">
    <location>
        <begin position="494"/>
        <end position="511"/>
    </location>
</feature>
<feature type="compositionally biased region" description="Acidic residues" evidence="6">
    <location>
        <begin position="144"/>
        <end position="164"/>
    </location>
</feature>
<feature type="compositionally biased region" description="Low complexity" evidence="6">
    <location>
        <begin position="666"/>
        <end position="684"/>
    </location>
</feature>
<comment type="caution">
    <text evidence="7">The sequence shown here is derived from an EMBL/GenBank/DDBJ whole genome shotgun (WGS) entry which is preliminary data.</text>
</comment>
<keyword evidence="3" id="KW-0805">Transcription regulation</keyword>
<accession>A0A4Q1BFU7</accession>
<feature type="region of interest" description="Disordered" evidence="6">
    <location>
        <begin position="599"/>
        <end position="621"/>
    </location>
</feature>
<evidence type="ECO:0000256" key="6">
    <source>
        <dbReference type="SAM" id="MobiDB-lite"/>
    </source>
</evidence>
<evidence type="ECO:0000313" key="7">
    <source>
        <dbReference type="EMBL" id="RXK35611.1"/>
    </source>
</evidence>
<evidence type="ECO:0000256" key="5">
    <source>
        <dbReference type="ARBA" id="ARBA00023242"/>
    </source>
</evidence>
<evidence type="ECO:0000256" key="2">
    <source>
        <dbReference type="ARBA" id="ARBA00022491"/>
    </source>
</evidence>
<feature type="region of interest" description="Disordered" evidence="6">
    <location>
        <begin position="443"/>
        <end position="512"/>
    </location>
</feature>
<comment type="subcellular location">
    <subcellularLocation>
        <location evidence="1">Nucleus</location>
    </subcellularLocation>
</comment>
<feature type="compositionally biased region" description="Low complexity" evidence="6">
    <location>
        <begin position="462"/>
        <end position="471"/>
    </location>
</feature>
<dbReference type="VEuPathDB" id="FungiDB:TREMEDRAFT_64879"/>
<proteinExistence type="predicted"/>
<sequence length="874" mass="92905">MPSSRASSPLSSALSSPRLAGAQIVGPEQSGSFSRSSSIASAPTSPTEVLTDEEMYDQDESELTEDDGGGEDHDESKAHPGDSEDSTDDMGQSPTTELPNNQHPLPHSPSLTPPPPASNRLVAATLPTSPAPGQNLDTSSLTEVVEDGQSEEELVDEEEEDGDGDITMRPPDNQEDVEEEEEAAKMEAAEQKATALGVAKMLVDFEAAVVVNRPELDIPAVEVEAEVTSDAGEKTDGEGLVQDGGEDTGVEAEIEEEAVTAKTRSTGHAHSSHAPPPTPAMMKELLRLEIKLAALRDKLYVERMEETVAEEEMILKGTHPALSQMHDILSHRRQRLHQVSVVKRRAVLSELEKMRETDRNMTWTWWTIERDQLHWNEFEQTWSKRRRLQREKNEIDTVHLSRPVPRPGDPSRRSLDWAAGPIPSSLTTEEALADLHLMEARRTAGPSRVTSPAVFAPASNHSQQSYYQTQTYEEEPRRHHHHHVFAPPRQPHVSASTNISTTTSHTLPTSTVPAQPRTVQTYMARQEESKMGSGIQPRRENGDGVGVGSLAAEVFKIKEELKGTPSLGSGRLNVTTSTSGGIFDISNISSGPAIGGSIAAEGTSRNTGSGSGSGSGGTAVIGTGIEGSSGIMGSSSIGTVGSKGSIGLTGRTSIGTALWQHDKNGSYPTTITSSSQSIKSARTSLPVPGEKGIQAIGNYSSTSPTRPIVSTISSVSVPVSPVPPIIITPLRTDTSPLNTNNSTPLLKTSIIDTSTPDVNINTISTDITNTEIIPSPIPIPVPSSIAPSLLDKPSNIPNPPVETIPPAPSHLTGLDKGMINLIPDEAPIPSVGIGQTGGMAPNSLTVNGPPSLLKSERDDAEMVGETFGSEGMRS</sequence>
<keyword evidence="8" id="KW-1185">Reference proteome</keyword>
<dbReference type="GO" id="GO:0005654">
    <property type="term" value="C:nucleoplasm"/>
    <property type="evidence" value="ECO:0007669"/>
    <property type="project" value="UniProtKB-ARBA"/>
</dbReference>
<dbReference type="Proteomes" id="UP000289152">
    <property type="component" value="Unassembled WGS sequence"/>
</dbReference>
<dbReference type="PANTHER" id="PTHR21964">
    <property type="entry name" value="BREAST CANCER METASTASIS-SUPPRESSOR 1"/>
    <property type="match status" value="1"/>
</dbReference>
<dbReference type="InParanoid" id="A0A4Q1BFU7"/>